<accession>A0AAN7W2M7</accession>
<comment type="subcellular location">
    <subcellularLocation>
        <location evidence="1">Membrane</location>
        <topology evidence="1">Multi-pass membrane protein</topology>
    </subcellularLocation>
</comment>
<evidence type="ECO:0000256" key="3">
    <source>
        <dbReference type="ARBA" id="ARBA00022989"/>
    </source>
</evidence>
<evidence type="ECO:0000256" key="5">
    <source>
        <dbReference type="SAM" id="Phobius"/>
    </source>
</evidence>
<dbReference type="PANTHER" id="PTHR31465:SF7">
    <property type="entry name" value="SPHINGOID LONG-CHAIN BASE TRANSPORTER RSB1"/>
    <property type="match status" value="1"/>
</dbReference>
<sequence length="232" mass="25277">MIGYGGRILMYQDPWDFNGFILQIVCITIAPVFLTAAIYLQLYKSVFKLSPSSALFKPALYYQIFIPCDVVSLVLQAAGGAMSAQSGDGDSKTLKYGVDIGLAGLSFQVICLFAFIVLCAHFAWSYWRDIKAGKASAASLDGRFKIFLAFLTLSTITIFIRCAYRIYELSDGYGGEAIHDQPTFIGLESVMIIIAIFSLNIGHPGLVFDPRRSNAASSAKSGQEAEKDDAMA</sequence>
<keyword evidence="6" id="KW-0946">Virion</keyword>
<feature type="transmembrane region" description="Helical" evidence="5">
    <location>
        <begin position="60"/>
        <end position="82"/>
    </location>
</feature>
<evidence type="ECO:0000313" key="7">
    <source>
        <dbReference type="Proteomes" id="UP001310594"/>
    </source>
</evidence>
<evidence type="ECO:0000256" key="2">
    <source>
        <dbReference type="ARBA" id="ARBA00022692"/>
    </source>
</evidence>
<dbReference type="Proteomes" id="UP001310594">
    <property type="component" value="Unassembled WGS sequence"/>
</dbReference>
<keyword evidence="2 5" id="KW-0812">Transmembrane</keyword>
<evidence type="ECO:0000313" key="6">
    <source>
        <dbReference type="EMBL" id="KAK5690789.1"/>
    </source>
</evidence>
<reference evidence="6" key="1">
    <citation type="submission" date="2023-08" db="EMBL/GenBank/DDBJ databases">
        <title>Black Yeasts Isolated from many extreme environments.</title>
        <authorList>
            <person name="Coleine C."/>
            <person name="Stajich J.E."/>
            <person name="Selbmann L."/>
        </authorList>
    </citation>
    <scope>NUCLEOTIDE SEQUENCE</scope>
    <source>
        <strain evidence="6">CCFEE 5810</strain>
    </source>
</reference>
<protein>
    <submittedName>
        <fullName evidence="6">Envelope glycoprotein gp160</fullName>
    </submittedName>
</protein>
<name>A0AAN7W2M7_9PEZI</name>
<evidence type="ECO:0000256" key="4">
    <source>
        <dbReference type="ARBA" id="ARBA00023136"/>
    </source>
</evidence>
<dbReference type="InterPro" id="IPR007568">
    <property type="entry name" value="RTA1"/>
</dbReference>
<feature type="transmembrane region" description="Helical" evidence="5">
    <location>
        <begin position="102"/>
        <end position="124"/>
    </location>
</feature>
<dbReference type="EMBL" id="JAVRQU010000023">
    <property type="protein sequence ID" value="KAK5690789.1"/>
    <property type="molecule type" value="Genomic_DNA"/>
</dbReference>
<feature type="transmembrane region" description="Helical" evidence="5">
    <location>
        <begin position="184"/>
        <end position="202"/>
    </location>
</feature>
<dbReference type="GO" id="GO:0000324">
    <property type="term" value="C:fungal-type vacuole"/>
    <property type="evidence" value="ECO:0007669"/>
    <property type="project" value="TreeGrafter"/>
</dbReference>
<dbReference type="AlphaFoldDB" id="A0AAN7W2M7"/>
<keyword evidence="3 5" id="KW-1133">Transmembrane helix</keyword>
<dbReference type="Pfam" id="PF04479">
    <property type="entry name" value="RTA1"/>
    <property type="match status" value="1"/>
</dbReference>
<comment type="caution">
    <text evidence="6">The sequence shown here is derived from an EMBL/GenBank/DDBJ whole genome shotgun (WGS) entry which is preliminary data.</text>
</comment>
<feature type="transmembrane region" description="Helical" evidence="5">
    <location>
        <begin position="20"/>
        <end position="40"/>
    </location>
</feature>
<feature type="transmembrane region" description="Helical" evidence="5">
    <location>
        <begin position="144"/>
        <end position="164"/>
    </location>
</feature>
<keyword evidence="4 5" id="KW-0472">Membrane</keyword>
<proteinExistence type="predicted"/>
<dbReference type="PANTHER" id="PTHR31465">
    <property type="entry name" value="PROTEIN RTA1-RELATED"/>
    <property type="match status" value="1"/>
</dbReference>
<organism evidence="6 7">
    <name type="scientific">Elasticomyces elasticus</name>
    <dbReference type="NCBI Taxonomy" id="574655"/>
    <lineage>
        <taxon>Eukaryota</taxon>
        <taxon>Fungi</taxon>
        <taxon>Dikarya</taxon>
        <taxon>Ascomycota</taxon>
        <taxon>Pezizomycotina</taxon>
        <taxon>Dothideomycetes</taxon>
        <taxon>Dothideomycetidae</taxon>
        <taxon>Mycosphaerellales</taxon>
        <taxon>Teratosphaeriaceae</taxon>
        <taxon>Elasticomyces</taxon>
    </lineage>
</organism>
<evidence type="ECO:0000256" key="1">
    <source>
        <dbReference type="ARBA" id="ARBA00004141"/>
    </source>
</evidence>
<dbReference type="GO" id="GO:0005886">
    <property type="term" value="C:plasma membrane"/>
    <property type="evidence" value="ECO:0007669"/>
    <property type="project" value="TreeGrafter"/>
</dbReference>
<gene>
    <name evidence="6" type="primary">RTA3</name>
    <name evidence="6" type="ORF">LTR97_011950</name>
</gene>
<keyword evidence="6" id="KW-0261">Viral envelope protein</keyword>